<dbReference type="Proteomes" id="UP000309668">
    <property type="component" value="Unassembled WGS sequence"/>
</dbReference>
<keyword evidence="4" id="KW-1185">Reference proteome</keyword>
<proteinExistence type="predicted"/>
<reference evidence="3 4" key="1">
    <citation type="submission" date="2019-05" db="EMBL/GenBank/DDBJ databases">
        <title>Erythrobacter marisflavi sp. nov., isolated from isolated from water of an estuary environment.</title>
        <authorList>
            <person name="Yoon J.-H."/>
        </authorList>
    </citation>
    <scope>NUCLEOTIDE SEQUENCE [LARGE SCALE GENOMIC DNA]</scope>
    <source>
        <strain evidence="3 4">KEM-5</strain>
    </source>
</reference>
<organism evidence="3 4">
    <name type="scientific">Qipengyuania marisflavi</name>
    <dbReference type="NCBI Taxonomy" id="2486356"/>
    <lineage>
        <taxon>Bacteria</taxon>
        <taxon>Pseudomonadati</taxon>
        <taxon>Pseudomonadota</taxon>
        <taxon>Alphaproteobacteria</taxon>
        <taxon>Sphingomonadales</taxon>
        <taxon>Erythrobacteraceae</taxon>
        <taxon>Qipengyuania</taxon>
    </lineage>
</organism>
<dbReference type="GO" id="GO:0035438">
    <property type="term" value="F:cyclic-di-GMP binding"/>
    <property type="evidence" value="ECO:0007669"/>
    <property type="project" value="InterPro"/>
</dbReference>
<protein>
    <submittedName>
        <fullName evidence="3">PilZ domain-containing protein</fullName>
    </submittedName>
</protein>
<evidence type="ECO:0000313" key="3">
    <source>
        <dbReference type="EMBL" id="TMM48302.1"/>
    </source>
</evidence>
<dbReference type="Pfam" id="PF07238">
    <property type="entry name" value="PilZ"/>
    <property type="match status" value="1"/>
</dbReference>
<gene>
    <name evidence="3" type="ORF">FEV51_08460</name>
</gene>
<comment type="caution">
    <text evidence="3">The sequence shown here is derived from an EMBL/GenBank/DDBJ whole genome shotgun (WGS) entry which is preliminary data.</text>
</comment>
<feature type="domain" description="PilZ" evidence="2">
    <location>
        <begin position="115"/>
        <end position="196"/>
    </location>
</feature>
<evidence type="ECO:0000259" key="2">
    <source>
        <dbReference type="Pfam" id="PF07238"/>
    </source>
</evidence>
<accession>A0A5S3P5I9</accession>
<feature type="region of interest" description="Disordered" evidence="1">
    <location>
        <begin position="1"/>
        <end position="20"/>
    </location>
</feature>
<dbReference type="InterPro" id="IPR009875">
    <property type="entry name" value="PilZ_domain"/>
</dbReference>
<evidence type="ECO:0000256" key="1">
    <source>
        <dbReference type="SAM" id="MobiDB-lite"/>
    </source>
</evidence>
<dbReference type="OrthoDB" id="7929489at2"/>
<dbReference type="AlphaFoldDB" id="A0A5S3P5I9"/>
<dbReference type="SUPFAM" id="SSF141371">
    <property type="entry name" value="PilZ domain-like"/>
    <property type="match status" value="1"/>
</dbReference>
<dbReference type="EMBL" id="VCAO01000003">
    <property type="protein sequence ID" value="TMM48302.1"/>
    <property type="molecule type" value="Genomic_DNA"/>
</dbReference>
<dbReference type="RefSeq" id="WP_138617850.1">
    <property type="nucleotide sequence ID" value="NZ_VCAO01000003.1"/>
</dbReference>
<sequence>MDLATGFNHTNTAEDQQEEQRAVPRYTSLIRAAKIVSAQGEFVCVIRDVSQEGVKLRTFHDLPMCKQIALELQNGECFELEKVSEDGREANFRFDGSVAVEQLIHESWAFPKRQLRLNLAMPLVLTTLTARHEAIAENLSQQGARVDCEAQFAIDQTVRIQGEQLPEIRAKVRWRRDHSYGLVFDNTFTLRDFSLLAATVQCPTLVLAEDRTAS</sequence>
<name>A0A5S3P5I9_9SPHN</name>
<evidence type="ECO:0000313" key="4">
    <source>
        <dbReference type="Proteomes" id="UP000309668"/>
    </source>
</evidence>